<feature type="region of interest" description="Disordered" evidence="7">
    <location>
        <begin position="1"/>
        <end position="41"/>
    </location>
</feature>
<evidence type="ECO:0000313" key="10">
    <source>
        <dbReference type="Proteomes" id="UP001491310"/>
    </source>
</evidence>
<feature type="transmembrane region" description="Helical" evidence="8">
    <location>
        <begin position="450"/>
        <end position="468"/>
    </location>
</feature>
<keyword evidence="4 8" id="KW-0812">Transmembrane</keyword>
<dbReference type="HAMAP" id="MF_00221">
    <property type="entry name" value="NRAMP"/>
    <property type="match status" value="1"/>
</dbReference>
<feature type="transmembrane region" description="Helical" evidence="8">
    <location>
        <begin position="65"/>
        <end position="80"/>
    </location>
</feature>
<feature type="region of interest" description="Disordered" evidence="7">
    <location>
        <begin position="520"/>
        <end position="542"/>
    </location>
</feature>
<organism evidence="9 10">
    <name type="scientific">Coccomyxa subellipsoidea</name>
    <dbReference type="NCBI Taxonomy" id="248742"/>
    <lineage>
        <taxon>Eukaryota</taxon>
        <taxon>Viridiplantae</taxon>
        <taxon>Chlorophyta</taxon>
        <taxon>core chlorophytes</taxon>
        <taxon>Trebouxiophyceae</taxon>
        <taxon>Trebouxiophyceae incertae sedis</taxon>
        <taxon>Coccomyxaceae</taxon>
        <taxon>Coccomyxa</taxon>
    </lineage>
</organism>
<feature type="transmembrane region" description="Helical" evidence="8">
    <location>
        <begin position="206"/>
        <end position="224"/>
    </location>
</feature>
<evidence type="ECO:0000256" key="3">
    <source>
        <dbReference type="ARBA" id="ARBA00022448"/>
    </source>
</evidence>
<comment type="caution">
    <text evidence="9">The sequence shown here is derived from an EMBL/GenBank/DDBJ whole genome shotgun (WGS) entry which is preliminary data.</text>
</comment>
<feature type="transmembrane region" description="Helical" evidence="8">
    <location>
        <begin position="244"/>
        <end position="263"/>
    </location>
</feature>
<accession>A0ABR2YEV6</accession>
<dbReference type="PANTHER" id="PTHR11706">
    <property type="entry name" value="SOLUTE CARRIER PROTEIN FAMILY 11 MEMBER"/>
    <property type="match status" value="1"/>
</dbReference>
<evidence type="ECO:0000256" key="8">
    <source>
        <dbReference type="SAM" id="Phobius"/>
    </source>
</evidence>
<dbReference type="EMBL" id="JALJOT010000014">
    <property type="protein sequence ID" value="KAK9903374.1"/>
    <property type="molecule type" value="Genomic_DNA"/>
</dbReference>
<keyword evidence="5 8" id="KW-1133">Transmembrane helix</keyword>
<reference evidence="9 10" key="1">
    <citation type="journal article" date="2024" name="Nat. Commun.">
        <title>Phylogenomics reveals the evolutionary origins of lichenization in chlorophyte algae.</title>
        <authorList>
            <person name="Puginier C."/>
            <person name="Libourel C."/>
            <person name="Otte J."/>
            <person name="Skaloud P."/>
            <person name="Haon M."/>
            <person name="Grisel S."/>
            <person name="Petersen M."/>
            <person name="Berrin J.G."/>
            <person name="Delaux P.M."/>
            <person name="Dal Grande F."/>
            <person name="Keller J."/>
        </authorList>
    </citation>
    <scope>NUCLEOTIDE SEQUENCE [LARGE SCALE GENOMIC DNA]</scope>
    <source>
        <strain evidence="9 10">SAG 216-7</strain>
    </source>
</reference>
<feature type="transmembrane region" description="Helical" evidence="8">
    <location>
        <begin position="381"/>
        <end position="399"/>
    </location>
</feature>
<dbReference type="InterPro" id="IPR001046">
    <property type="entry name" value="NRAMP_fam"/>
</dbReference>
<feature type="transmembrane region" description="Helical" evidence="8">
    <location>
        <begin position="480"/>
        <end position="501"/>
    </location>
</feature>
<feature type="transmembrane region" description="Helical" evidence="8">
    <location>
        <begin position="142"/>
        <end position="169"/>
    </location>
</feature>
<protein>
    <submittedName>
        <fullName evidence="9">Uncharacterized protein</fullName>
    </submittedName>
</protein>
<feature type="transmembrane region" description="Helical" evidence="8">
    <location>
        <begin position="419"/>
        <end position="438"/>
    </location>
</feature>
<evidence type="ECO:0000256" key="1">
    <source>
        <dbReference type="ARBA" id="ARBA00004141"/>
    </source>
</evidence>
<evidence type="ECO:0000313" key="9">
    <source>
        <dbReference type="EMBL" id="KAK9903374.1"/>
    </source>
</evidence>
<proteinExistence type="inferred from homology"/>
<evidence type="ECO:0000256" key="6">
    <source>
        <dbReference type="ARBA" id="ARBA00023136"/>
    </source>
</evidence>
<feature type="transmembrane region" description="Helical" evidence="8">
    <location>
        <begin position="341"/>
        <end position="360"/>
    </location>
</feature>
<dbReference type="Pfam" id="PF01566">
    <property type="entry name" value="Nramp"/>
    <property type="match status" value="1"/>
</dbReference>
<feature type="transmembrane region" description="Helical" evidence="8">
    <location>
        <begin position="175"/>
        <end position="194"/>
    </location>
</feature>
<feature type="transmembrane region" description="Helical" evidence="8">
    <location>
        <begin position="290"/>
        <end position="311"/>
    </location>
</feature>
<keyword evidence="3" id="KW-0813">Transport</keyword>
<evidence type="ECO:0000256" key="5">
    <source>
        <dbReference type="ARBA" id="ARBA00022989"/>
    </source>
</evidence>
<sequence>MDKSASEPAQMMEVGLPFRSVGTDDEFVDDSGDRRVTTSSPRTLSDGDQYFGDNLPKNWFSWRKLWLFTGPGFLMSIAYLDPGNLESQLQAGANSGYTLIWVLMWVIIMGYLMQMLAVKLGVATGLNLAQQCRKMYPVFPRYTLWIMMEIAIIGSDIQEVVGSAIAVSLLTYGAVPLWAGVLITAVASFVLLLLERLGIRNLEALFAVLIGVMAVSFGVMYIMAGVPTADVIEGLLIPRLPRSALKMAVAIVGAGIMPANFYLHSALVHSRKIDAGQNARKKEALAYYRIESALALFCALLINICVVAVFARGFYGTKGIDIGLENAGAYLGETFGASMRIIWAIGLLAAGQSSTITGVYTGQFVMSGFLNLRISQWKRISITRSVALVPTLLVSLLYRQPGGTELDILNEWLNVLQSVQIPFALLPLLMLTSSQTIMGPCFTNRISMKAAAWAIAVAILTINGSLLYDFAVKELPTHWAARAGFLAAVLFYVCLVVYFAVGPHRFAALSRRIRTWTGNNQAPAESSEPLLSQQNGSGDVQV</sequence>
<dbReference type="PRINTS" id="PR00447">
    <property type="entry name" value="NATRESASSCMP"/>
</dbReference>
<evidence type="ECO:0000256" key="4">
    <source>
        <dbReference type="ARBA" id="ARBA00022692"/>
    </source>
</evidence>
<feature type="transmembrane region" description="Helical" evidence="8">
    <location>
        <begin position="100"/>
        <end position="122"/>
    </location>
</feature>
<gene>
    <name evidence="9" type="ORF">WJX75_004039</name>
</gene>
<comment type="similarity">
    <text evidence="2">Belongs to the NRAMP (TC 2.A.55) family.</text>
</comment>
<dbReference type="Proteomes" id="UP001491310">
    <property type="component" value="Unassembled WGS sequence"/>
</dbReference>
<evidence type="ECO:0000256" key="7">
    <source>
        <dbReference type="SAM" id="MobiDB-lite"/>
    </source>
</evidence>
<keyword evidence="10" id="KW-1185">Reference proteome</keyword>
<keyword evidence="6 8" id="KW-0472">Membrane</keyword>
<name>A0ABR2YEV6_9CHLO</name>
<comment type="subcellular location">
    <subcellularLocation>
        <location evidence="1">Membrane</location>
        <topology evidence="1">Multi-pass membrane protein</topology>
    </subcellularLocation>
</comment>
<evidence type="ECO:0000256" key="2">
    <source>
        <dbReference type="ARBA" id="ARBA00009965"/>
    </source>
</evidence>
<dbReference type="PANTHER" id="PTHR11706:SF33">
    <property type="entry name" value="NATURAL RESISTANCE-ASSOCIATED MACROPHAGE PROTEIN 2"/>
    <property type="match status" value="1"/>
</dbReference>
<dbReference type="NCBIfam" id="NF037982">
    <property type="entry name" value="Nramp_1"/>
    <property type="match status" value="1"/>
</dbReference>
<dbReference type="NCBIfam" id="TIGR01197">
    <property type="entry name" value="nramp"/>
    <property type="match status" value="1"/>
</dbReference>